<feature type="compositionally biased region" description="Low complexity" evidence="4">
    <location>
        <begin position="444"/>
        <end position="477"/>
    </location>
</feature>
<evidence type="ECO:0000259" key="5">
    <source>
        <dbReference type="Pfam" id="PF03088"/>
    </source>
</evidence>
<dbReference type="PANTHER" id="PTHR10426">
    <property type="entry name" value="STRICTOSIDINE SYNTHASE-RELATED"/>
    <property type="match status" value="1"/>
</dbReference>
<dbReference type="SUPFAM" id="SSF63829">
    <property type="entry name" value="Calcium-dependent phosphotriesterase"/>
    <property type="match status" value="1"/>
</dbReference>
<evidence type="ECO:0000256" key="2">
    <source>
        <dbReference type="ARBA" id="ARBA00022553"/>
    </source>
</evidence>
<gene>
    <name evidence="6" type="ORF">RI129_003417</name>
</gene>
<comment type="similarity">
    <text evidence="1">Belongs to the strictosidine synthase family.</text>
</comment>
<evidence type="ECO:0000256" key="4">
    <source>
        <dbReference type="SAM" id="MobiDB-lite"/>
    </source>
</evidence>
<evidence type="ECO:0000256" key="3">
    <source>
        <dbReference type="ARBA" id="ARBA00023180"/>
    </source>
</evidence>
<dbReference type="InterPro" id="IPR018119">
    <property type="entry name" value="Strictosidine_synth_cons-reg"/>
</dbReference>
<keyword evidence="7" id="KW-1185">Reference proteome</keyword>
<proteinExistence type="inferred from homology"/>
<keyword evidence="3" id="KW-0325">Glycoprotein</keyword>
<feature type="compositionally biased region" description="Polar residues" evidence="4">
    <location>
        <begin position="781"/>
        <end position="823"/>
    </location>
</feature>
<accession>A0AAN7VI81</accession>
<protein>
    <recommendedName>
        <fullName evidence="5">Strictosidine synthase conserved region domain-containing protein</fullName>
    </recommendedName>
</protein>
<sequence length="834" mass="89621">MGVRGIIKFFTIRAVEGIVAILLITFMPNLPPDAKYSQSYSLTPVLPFEGSFTLNDKLQSAEIWHKGDFIGPEAFAVYNGELYTTIHGGNVVKLIGDKIVSVVKFGKQCKGFYQEHICGRPLGMQFDKQGGLYVADSYYGIFKVDVKTGKQLQLVSMDQEINGKKPKLPNSVAIASNGDIYWTDSSTEFFLYDGVFDMLADGSGRLIHYDAKTKKNTVLIDKLHFANGVRLATDESFVITTETARCRVYRYYLQGPKKGTYDVFLDGLPGLPDNIQTDGKDGFLIPLVIGRDDDYPPPLNIMGPFPLLRKFLSRVLGLTELGFKVVDQIYPCEWAERAVHYIGHFASIPHSFSSPRQTIMHISKDGVILDTIHSLNGSIVGISEAFIFKDMLYMGSPFNDHAARIPLEKVGWGHLALKESDYPSSSTATETANAKVAPESKTIPAPTQQPKVTTQPTPKAATPSQPTTPPSQKVTKPIATPQETSTQVPKVATPTPSQSSKQSPSPPPTKQSPPSTKQAPPSPSKQTQPPPPPPTKQTAPPAPTKQTPPPTKQTAPPAPTKQTLPPSPTKQTPPPSPTKETPPPPPTKQTSPPTPTKQTAPPPPTKQTAPPAPTKQTSPPSPTKESSPPPPVKQTAPPAPTKQTSPPPPTKQTPPPSPTKQTPPPPPAKQTSPPPPVRQTSPPPPTKQTPSPPPTKQTPPPPPAKQTPPPPPAKQTQSPPPAKETQPPSPVKQTQPPPPSTQPPKATTATQVPKVDTYTSTQPSQQLPSPSVKQVPKEESSQSQGPKASTTAKEPSTQPTKPSTDPPKVSTTPTTQNQATPKQAPQPVGTKNEL</sequence>
<organism evidence="6 7">
    <name type="scientific">Pyrocoelia pectoralis</name>
    <dbReference type="NCBI Taxonomy" id="417401"/>
    <lineage>
        <taxon>Eukaryota</taxon>
        <taxon>Metazoa</taxon>
        <taxon>Ecdysozoa</taxon>
        <taxon>Arthropoda</taxon>
        <taxon>Hexapoda</taxon>
        <taxon>Insecta</taxon>
        <taxon>Pterygota</taxon>
        <taxon>Neoptera</taxon>
        <taxon>Endopterygota</taxon>
        <taxon>Coleoptera</taxon>
        <taxon>Polyphaga</taxon>
        <taxon>Elateriformia</taxon>
        <taxon>Elateroidea</taxon>
        <taxon>Lampyridae</taxon>
        <taxon>Lampyrinae</taxon>
        <taxon>Pyrocoelia</taxon>
    </lineage>
</organism>
<dbReference type="EMBL" id="JAVRBK010000002">
    <property type="protein sequence ID" value="KAK5648525.1"/>
    <property type="molecule type" value="Genomic_DNA"/>
</dbReference>
<dbReference type="PANTHER" id="PTHR10426:SF88">
    <property type="entry name" value="ADIPOCYTE PLASMA MEMBRANE-ASSOCIATED PROTEIN HEMOMUCIN-RELATED"/>
    <property type="match status" value="1"/>
</dbReference>
<dbReference type="GO" id="GO:0016787">
    <property type="term" value="F:hydrolase activity"/>
    <property type="evidence" value="ECO:0007669"/>
    <property type="project" value="TreeGrafter"/>
</dbReference>
<dbReference type="AlphaFoldDB" id="A0AAN7VI81"/>
<feature type="region of interest" description="Disordered" evidence="4">
    <location>
        <begin position="421"/>
        <end position="834"/>
    </location>
</feature>
<feature type="domain" description="Strictosidine synthase conserved region" evidence="5">
    <location>
        <begin position="170"/>
        <end position="255"/>
    </location>
</feature>
<feature type="compositionally biased region" description="Low complexity" evidence="4">
    <location>
        <begin position="743"/>
        <end position="774"/>
    </location>
</feature>
<reference evidence="6 7" key="1">
    <citation type="journal article" date="2024" name="Insects">
        <title>An Improved Chromosome-Level Genome Assembly of the Firefly Pyrocoelia pectoralis.</title>
        <authorList>
            <person name="Fu X."/>
            <person name="Meyer-Rochow V.B."/>
            <person name="Ballantyne L."/>
            <person name="Zhu X."/>
        </authorList>
    </citation>
    <scope>NUCLEOTIDE SEQUENCE [LARGE SCALE GENOMIC DNA]</scope>
    <source>
        <strain evidence="6">XCY_ONT2</strain>
    </source>
</reference>
<dbReference type="Pfam" id="PF20067">
    <property type="entry name" value="SSL_N"/>
    <property type="match status" value="1"/>
</dbReference>
<evidence type="ECO:0000313" key="7">
    <source>
        <dbReference type="Proteomes" id="UP001329430"/>
    </source>
</evidence>
<name>A0AAN7VI81_9COLE</name>
<dbReference type="Gene3D" id="2.120.10.30">
    <property type="entry name" value="TolB, C-terminal domain"/>
    <property type="match status" value="1"/>
</dbReference>
<keyword evidence="2" id="KW-0597">Phosphoprotein</keyword>
<feature type="compositionally biased region" description="Pro residues" evidence="4">
    <location>
        <begin position="520"/>
        <end position="742"/>
    </location>
</feature>
<dbReference type="GO" id="GO:0012505">
    <property type="term" value="C:endomembrane system"/>
    <property type="evidence" value="ECO:0007669"/>
    <property type="project" value="TreeGrafter"/>
</dbReference>
<feature type="compositionally biased region" description="Polar residues" evidence="4">
    <location>
        <begin position="422"/>
        <end position="432"/>
    </location>
</feature>
<dbReference type="Pfam" id="PF03088">
    <property type="entry name" value="Str_synth"/>
    <property type="match status" value="1"/>
</dbReference>
<evidence type="ECO:0000313" key="6">
    <source>
        <dbReference type="EMBL" id="KAK5648525.1"/>
    </source>
</evidence>
<dbReference type="Proteomes" id="UP001329430">
    <property type="component" value="Chromosome 2"/>
</dbReference>
<evidence type="ECO:0000256" key="1">
    <source>
        <dbReference type="ARBA" id="ARBA00009191"/>
    </source>
</evidence>
<feature type="compositionally biased region" description="Low complexity" evidence="4">
    <location>
        <begin position="493"/>
        <end position="503"/>
    </location>
</feature>
<dbReference type="InterPro" id="IPR011042">
    <property type="entry name" value="6-blade_b-propeller_TolB-like"/>
</dbReference>
<comment type="caution">
    <text evidence="6">The sequence shown here is derived from an EMBL/GenBank/DDBJ whole genome shotgun (WGS) entry which is preliminary data.</text>
</comment>